<reference evidence="1" key="2">
    <citation type="submission" date="2021-01" db="EMBL/GenBank/DDBJ databases">
        <authorList>
            <person name="Schikora-Tamarit M.A."/>
        </authorList>
    </citation>
    <scope>NUCLEOTIDE SEQUENCE</scope>
    <source>
        <strain evidence="1">CBS6075</strain>
    </source>
</reference>
<dbReference type="Proteomes" id="UP000769157">
    <property type="component" value="Unassembled WGS sequence"/>
</dbReference>
<accession>A0A9P8T5I8</accession>
<keyword evidence="2" id="KW-1185">Reference proteome</keyword>
<protein>
    <submittedName>
        <fullName evidence="1">Uncharacterized protein</fullName>
    </submittedName>
</protein>
<dbReference type="RefSeq" id="XP_046061538.1">
    <property type="nucleotide sequence ID" value="XM_046205611.1"/>
</dbReference>
<reference evidence="1" key="1">
    <citation type="journal article" date="2021" name="Open Biol.">
        <title>Shared evolutionary footprints suggest mitochondrial oxidative damage underlies multiple complex I losses in fungi.</title>
        <authorList>
            <person name="Schikora-Tamarit M.A."/>
            <person name="Marcet-Houben M."/>
            <person name="Nosek J."/>
            <person name="Gabaldon T."/>
        </authorList>
    </citation>
    <scope>NUCLEOTIDE SEQUENCE</scope>
    <source>
        <strain evidence="1">CBS6075</strain>
    </source>
</reference>
<organism evidence="1 2">
    <name type="scientific">Ogataea philodendri</name>
    <dbReference type="NCBI Taxonomy" id="1378263"/>
    <lineage>
        <taxon>Eukaryota</taxon>
        <taxon>Fungi</taxon>
        <taxon>Dikarya</taxon>
        <taxon>Ascomycota</taxon>
        <taxon>Saccharomycotina</taxon>
        <taxon>Pichiomycetes</taxon>
        <taxon>Pichiales</taxon>
        <taxon>Pichiaceae</taxon>
        <taxon>Ogataea</taxon>
    </lineage>
</organism>
<evidence type="ECO:0000313" key="1">
    <source>
        <dbReference type="EMBL" id="KAH3666334.1"/>
    </source>
</evidence>
<evidence type="ECO:0000313" key="2">
    <source>
        <dbReference type="Proteomes" id="UP000769157"/>
    </source>
</evidence>
<gene>
    <name evidence="1" type="ORF">OGAPHI_004523</name>
</gene>
<name>A0A9P8T5I8_9ASCO</name>
<sequence length="134" mass="15281">MNRDPQQRLVKQSSELGTVPRRSWSRNWIGRLGGSPENTSFGVWEPPNSHKLVTCPDTLKLVQQGVKSDHLLPGSDLVSRNSSDMISTTCWDTRPWNGDEPWVPVEIIPAIDCSLMDPRFWMARPLVAKNWLSW</sequence>
<proteinExistence type="predicted"/>
<dbReference type="EMBL" id="JAEUBE010000295">
    <property type="protein sequence ID" value="KAH3666334.1"/>
    <property type="molecule type" value="Genomic_DNA"/>
</dbReference>
<dbReference type="AlphaFoldDB" id="A0A9P8T5I8"/>
<comment type="caution">
    <text evidence="1">The sequence shown here is derived from an EMBL/GenBank/DDBJ whole genome shotgun (WGS) entry which is preliminary data.</text>
</comment>
<dbReference type="GeneID" id="70236488"/>